<dbReference type="AlphaFoldDB" id="A0A2D4HWU8"/>
<keyword evidence="1" id="KW-0677">Repeat</keyword>
<dbReference type="Gene3D" id="1.25.40.10">
    <property type="entry name" value="Tetratricopeptide repeat domain"/>
    <property type="match status" value="1"/>
</dbReference>
<evidence type="ECO:0000313" key="4">
    <source>
        <dbReference type="EMBL" id="LAA76439.1"/>
    </source>
</evidence>
<reference evidence="4" key="2">
    <citation type="submission" date="2017-11" db="EMBL/GenBank/DDBJ databases">
        <title>Coralsnake Venomics: Analyses of Venom Gland Transcriptomes and Proteomes of Six Brazilian Taxa.</title>
        <authorList>
            <person name="Aird S.D."/>
            <person name="Jorge da Silva N."/>
            <person name="Qiu L."/>
            <person name="Villar-Briones A."/>
            <person name="Aparecida-Saddi V."/>
            <person name="Campos-Telles M.P."/>
            <person name="Grau M."/>
            <person name="Mikheyev A.S."/>
        </authorList>
    </citation>
    <scope>NUCLEOTIDE SEQUENCE</scope>
    <source>
        <tissue evidence="4">Venom_gland</tissue>
    </source>
</reference>
<reference evidence="4" key="1">
    <citation type="submission" date="2017-07" db="EMBL/GenBank/DDBJ databases">
        <authorList>
            <person name="Mikheyev A."/>
            <person name="Grau M."/>
        </authorList>
    </citation>
    <scope>NUCLEOTIDE SEQUENCE</scope>
    <source>
        <tissue evidence="4">Venom_gland</tissue>
    </source>
</reference>
<organism evidence="4">
    <name type="scientific">Micrurus lemniscatus lemniscatus</name>
    <dbReference type="NCBI Taxonomy" id="129467"/>
    <lineage>
        <taxon>Eukaryota</taxon>
        <taxon>Metazoa</taxon>
        <taxon>Chordata</taxon>
        <taxon>Craniata</taxon>
        <taxon>Vertebrata</taxon>
        <taxon>Euteleostomi</taxon>
        <taxon>Lepidosauria</taxon>
        <taxon>Squamata</taxon>
        <taxon>Bifurcata</taxon>
        <taxon>Unidentata</taxon>
        <taxon>Episquamata</taxon>
        <taxon>Toxicofera</taxon>
        <taxon>Serpentes</taxon>
        <taxon>Colubroidea</taxon>
        <taxon>Elapidae</taxon>
        <taxon>Elapinae</taxon>
        <taxon>Micrurus</taxon>
    </lineage>
</organism>
<dbReference type="InterPro" id="IPR045075">
    <property type="entry name" value="Syf1-like"/>
</dbReference>
<dbReference type="PANTHER" id="PTHR11246">
    <property type="entry name" value="PRE-MRNA SPLICING FACTOR"/>
    <property type="match status" value="1"/>
</dbReference>
<feature type="compositionally biased region" description="Acidic residues" evidence="2">
    <location>
        <begin position="150"/>
        <end position="166"/>
    </location>
</feature>
<dbReference type="InterPro" id="IPR055430">
    <property type="entry name" value="HAT_Syf1_CNRKL1_C"/>
</dbReference>
<dbReference type="Pfam" id="PF23231">
    <property type="entry name" value="HAT_Syf1_CNRKL1_C"/>
    <property type="match status" value="1"/>
</dbReference>
<evidence type="ECO:0000259" key="3">
    <source>
        <dbReference type="Pfam" id="PF23231"/>
    </source>
</evidence>
<proteinExistence type="predicted"/>
<sequence length="174" mass="19924">MCLRFADMECKLGEIDRARAIYSYCSQMCDPRTTANFWQTWKEFEIRHGNEDTIREMLRIKRSVQATYNTQVNFMASQMLKVYSNATGTVSDLAPGQSGMDDMKLLEQRAEHLAAEAERDQPRAKEKILFVRSDASRSELAELSKRANPDEIDINLDDSDESEDNEPDGKWEGG</sequence>
<dbReference type="PANTHER" id="PTHR11246:SF5">
    <property type="entry name" value="PRE-MRNA-SPLICING FACTOR SYF1"/>
    <property type="match status" value="1"/>
</dbReference>
<dbReference type="InterPro" id="IPR011990">
    <property type="entry name" value="TPR-like_helical_dom_sf"/>
</dbReference>
<feature type="region of interest" description="Disordered" evidence="2">
    <location>
        <begin position="139"/>
        <end position="174"/>
    </location>
</feature>
<dbReference type="SUPFAM" id="SSF48452">
    <property type="entry name" value="TPR-like"/>
    <property type="match status" value="1"/>
</dbReference>
<evidence type="ECO:0000256" key="2">
    <source>
        <dbReference type="SAM" id="MobiDB-lite"/>
    </source>
</evidence>
<dbReference type="GO" id="GO:0000974">
    <property type="term" value="C:Prp19 complex"/>
    <property type="evidence" value="ECO:0007669"/>
    <property type="project" value="TreeGrafter"/>
</dbReference>
<name>A0A2D4HWU8_MICLE</name>
<feature type="domain" description="Pre-mRNA-splicing factor Syf1/CRNKL1-like C-terminal HAT-repeats" evidence="3">
    <location>
        <begin position="1"/>
        <end position="108"/>
    </location>
</feature>
<dbReference type="GO" id="GO:0000349">
    <property type="term" value="P:generation of catalytic spliceosome for first transesterification step"/>
    <property type="evidence" value="ECO:0007669"/>
    <property type="project" value="TreeGrafter"/>
</dbReference>
<protein>
    <recommendedName>
        <fullName evidence="3">Pre-mRNA-splicing factor Syf1/CRNKL1-like C-terminal HAT-repeats domain-containing protein</fullName>
    </recommendedName>
</protein>
<dbReference type="GO" id="GO:0071007">
    <property type="term" value="C:U2-type catalytic step 2 spliceosome"/>
    <property type="evidence" value="ECO:0007669"/>
    <property type="project" value="TreeGrafter"/>
</dbReference>
<accession>A0A2D4HWU8</accession>
<dbReference type="EMBL" id="IACK01067847">
    <property type="protein sequence ID" value="LAA76439.1"/>
    <property type="molecule type" value="Transcribed_RNA"/>
</dbReference>
<feature type="compositionally biased region" description="Basic and acidic residues" evidence="2">
    <location>
        <begin position="139"/>
        <end position="149"/>
    </location>
</feature>
<dbReference type="GO" id="GO:0071014">
    <property type="term" value="C:post-mRNA release spliceosomal complex"/>
    <property type="evidence" value="ECO:0007669"/>
    <property type="project" value="TreeGrafter"/>
</dbReference>
<evidence type="ECO:0000256" key="1">
    <source>
        <dbReference type="ARBA" id="ARBA00022737"/>
    </source>
</evidence>